<sequence length="297" mass="33013">MHRKHIEMTLKHKQNPEQSLDCDGHTKHNRMLLVNQDEAQFENAGFVLLYSHVKLVDCPDYGQELKQLSLRRVHTYDILFHVFPNYLHDMVVTLCLWHCTYLHHELNRFDGDIRGQRKEMSILLRLRHGLPNGFYCLNASGSIRLSRNFNHPAKPEQDDKEEKVHIRDISAYDYAKRVLRSLKPRKNPPTWSEIEETFKKNRFPGTVKFDAAAAAARSAKRAADAVAVADLAKKAADAADAAAGFAKAAADAAAAADLTKAAEDASTAAAYARAAADSAGFAKAAAETDAEEASLFL</sequence>
<organism evidence="1 2">
    <name type="scientific">Hibiscus sabdariffa</name>
    <name type="common">roselle</name>
    <dbReference type="NCBI Taxonomy" id="183260"/>
    <lineage>
        <taxon>Eukaryota</taxon>
        <taxon>Viridiplantae</taxon>
        <taxon>Streptophyta</taxon>
        <taxon>Embryophyta</taxon>
        <taxon>Tracheophyta</taxon>
        <taxon>Spermatophyta</taxon>
        <taxon>Magnoliopsida</taxon>
        <taxon>eudicotyledons</taxon>
        <taxon>Gunneridae</taxon>
        <taxon>Pentapetalae</taxon>
        <taxon>rosids</taxon>
        <taxon>malvids</taxon>
        <taxon>Malvales</taxon>
        <taxon>Malvaceae</taxon>
        <taxon>Malvoideae</taxon>
        <taxon>Hibiscus</taxon>
    </lineage>
</organism>
<comment type="caution">
    <text evidence="1">The sequence shown here is derived from an EMBL/GenBank/DDBJ whole genome shotgun (WGS) entry which is preliminary data.</text>
</comment>
<name>A0ABR1Z8G9_9ROSI</name>
<keyword evidence="2" id="KW-1185">Reference proteome</keyword>
<dbReference type="EMBL" id="JBBPBN010002353">
    <property type="protein sequence ID" value="KAK8476245.1"/>
    <property type="molecule type" value="Genomic_DNA"/>
</dbReference>
<protein>
    <submittedName>
        <fullName evidence="1">Uncharacterized protein</fullName>
    </submittedName>
</protein>
<evidence type="ECO:0000313" key="2">
    <source>
        <dbReference type="Proteomes" id="UP001396334"/>
    </source>
</evidence>
<accession>A0ABR1Z8G9</accession>
<proteinExistence type="predicted"/>
<reference evidence="1 2" key="1">
    <citation type="journal article" date="2024" name="G3 (Bethesda)">
        <title>Genome assembly of Hibiscus sabdariffa L. provides insights into metabolisms of medicinal natural products.</title>
        <authorList>
            <person name="Kim T."/>
        </authorList>
    </citation>
    <scope>NUCLEOTIDE SEQUENCE [LARGE SCALE GENOMIC DNA]</scope>
    <source>
        <strain evidence="1">TK-2024</strain>
        <tissue evidence="1">Old leaves</tissue>
    </source>
</reference>
<dbReference type="Proteomes" id="UP001396334">
    <property type="component" value="Unassembled WGS sequence"/>
</dbReference>
<evidence type="ECO:0000313" key="1">
    <source>
        <dbReference type="EMBL" id="KAK8476245.1"/>
    </source>
</evidence>
<gene>
    <name evidence="1" type="ORF">V6N11_045025</name>
</gene>